<gene>
    <name evidence="14" type="ORF">HELGO_WM16779</name>
</gene>
<evidence type="ECO:0000256" key="5">
    <source>
        <dbReference type="ARBA" id="ARBA00022448"/>
    </source>
</evidence>
<dbReference type="EMBL" id="CACVAY010000073">
    <property type="protein sequence ID" value="CAA6816045.1"/>
    <property type="molecule type" value="Genomic_DNA"/>
</dbReference>
<accession>A0A6S6TAF7</accession>
<evidence type="ECO:0000256" key="3">
    <source>
        <dbReference type="ARBA" id="ARBA00010544"/>
    </source>
</evidence>
<reference evidence="14" key="1">
    <citation type="submission" date="2020-01" db="EMBL/GenBank/DDBJ databases">
        <authorList>
            <person name="Meier V. D."/>
            <person name="Meier V D."/>
        </authorList>
    </citation>
    <scope>NUCLEOTIDE SEQUENCE</scope>
    <source>
        <strain evidence="14">HLG_WM_MAG_07</strain>
    </source>
</reference>
<evidence type="ECO:0000256" key="13">
    <source>
        <dbReference type="SAM" id="Phobius"/>
    </source>
</evidence>
<comment type="subcellular location">
    <subcellularLocation>
        <location evidence="2">Cell inner membrane</location>
        <topology evidence="2">Multi-pass membrane protein</topology>
    </subcellularLocation>
</comment>
<dbReference type="AlphaFoldDB" id="A0A6S6TAF7"/>
<organism evidence="14">
    <name type="scientific">uncultured Thiotrichaceae bacterium</name>
    <dbReference type="NCBI Taxonomy" id="298394"/>
    <lineage>
        <taxon>Bacteria</taxon>
        <taxon>Pseudomonadati</taxon>
        <taxon>Pseudomonadota</taxon>
        <taxon>Gammaproteobacteria</taxon>
        <taxon>Thiotrichales</taxon>
        <taxon>Thiotrichaceae</taxon>
        <taxon>environmental samples</taxon>
    </lineage>
</organism>
<evidence type="ECO:0000256" key="11">
    <source>
        <dbReference type="ARBA" id="ARBA00023136"/>
    </source>
</evidence>
<evidence type="ECO:0000256" key="7">
    <source>
        <dbReference type="ARBA" id="ARBA00022519"/>
    </source>
</evidence>
<evidence type="ECO:0000256" key="10">
    <source>
        <dbReference type="ARBA" id="ARBA00022989"/>
    </source>
</evidence>
<keyword evidence="9 12" id="KW-0201">Cytochrome c-type biogenesis</keyword>
<feature type="transmembrane region" description="Helical" evidence="13">
    <location>
        <begin position="161"/>
        <end position="183"/>
    </location>
</feature>
<keyword evidence="6 12" id="KW-1003">Cell membrane</keyword>
<dbReference type="PIRSF" id="PIRSF002764">
    <property type="entry name" value="CcmB"/>
    <property type="match status" value="1"/>
</dbReference>
<evidence type="ECO:0000256" key="6">
    <source>
        <dbReference type="ARBA" id="ARBA00022475"/>
    </source>
</evidence>
<dbReference type="InterPro" id="IPR003544">
    <property type="entry name" value="Cyt_c_biogenesis_CcmB"/>
</dbReference>
<dbReference type="PANTHER" id="PTHR30070">
    <property type="entry name" value="HEME EXPORTER PROTEIN B"/>
    <property type="match status" value="1"/>
</dbReference>
<feature type="transmembrane region" description="Helical" evidence="13">
    <location>
        <begin position="129"/>
        <end position="154"/>
    </location>
</feature>
<protein>
    <recommendedName>
        <fullName evidence="4 12">Heme exporter protein B</fullName>
    </recommendedName>
</protein>
<feature type="transmembrane region" description="Helical" evidence="13">
    <location>
        <begin position="93"/>
        <end position="117"/>
    </location>
</feature>
<dbReference type="GO" id="GO:0015232">
    <property type="term" value="F:heme transmembrane transporter activity"/>
    <property type="evidence" value="ECO:0007669"/>
    <property type="project" value="InterPro"/>
</dbReference>
<dbReference type="GO" id="GO:0005886">
    <property type="term" value="C:plasma membrane"/>
    <property type="evidence" value="ECO:0007669"/>
    <property type="project" value="UniProtKB-SubCell"/>
</dbReference>
<feature type="transmembrane region" description="Helical" evidence="13">
    <location>
        <begin position="195"/>
        <end position="218"/>
    </location>
</feature>
<feature type="transmembrane region" description="Helical" evidence="13">
    <location>
        <begin position="51"/>
        <end position="72"/>
    </location>
</feature>
<keyword evidence="8 13" id="KW-0812">Transmembrane</keyword>
<keyword evidence="10 13" id="KW-1133">Transmembrane helix</keyword>
<dbReference type="GO" id="GO:0017004">
    <property type="term" value="P:cytochrome complex assembly"/>
    <property type="evidence" value="ECO:0007669"/>
    <property type="project" value="UniProtKB-KW"/>
</dbReference>
<proteinExistence type="inferred from homology"/>
<evidence type="ECO:0000313" key="14">
    <source>
        <dbReference type="EMBL" id="CAA6816045.1"/>
    </source>
</evidence>
<keyword evidence="11 12" id="KW-0472">Membrane</keyword>
<dbReference type="NCBIfam" id="TIGR01190">
    <property type="entry name" value="ccmB"/>
    <property type="match status" value="1"/>
</dbReference>
<evidence type="ECO:0000256" key="4">
    <source>
        <dbReference type="ARBA" id="ARBA00016452"/>
    </source>
</evidence>
<dbReference type="Pfam" id="PF03379">
    <property type="entry name" value="CcmB"/>
    <property type="match status" value="1"/>
</dbReference>
<feature type="transmembrane region" description="Helical" evidence="13">
    <location>
        <begin position="21"/>
        <end position="39"/>
    </location>
</feature>
<dbReference type="PANTHER" id="PTHR30070:SF1">
    <property type="entry name" value="CYTOCHROME C BIOGENESIS B-RELATED"/>
    <property type="match status" value="1"/>
</dbReference>
<keyword evidence="7 12" id="KW-0997">Cell inner membrane</keyword>
<evidence type="ECO:0000256" key="9">
    <source>
        <dbReference type="ARBA" id="ARBA00022748"/>
    </source>
</evidence>
<dbReference type="InterPro" id="IPR026031">
    <property type="entry name" value="Cyt_c_CcmB_bac"/>
</dbReference>
<comment type="function">
    <text evidence="1 12">Required for the export of heme to the periplasm for the biogenesis of c-type cytochromes.</text>
</comment>
<comment type="similarity">
    <text evidence="3 12">Belongs to the CcmB/CycW/HelB family.</text>
</comment>
<keyword evidence="5 12" id="KW-0813">Transport</keyword>
<evidence type="ECO:0000256" key="12">
    <source>
        <dbReference type="PIRNR" id="PIRNR002764"/>
    </source>
</evidence>
<evidence type="ECO:0000256" key="1">
    <source>
        <dbReference type="ARBA" id="ARBA00002442"/>
    </source>
</evidence>
<evidence type="ECO:0000256" key="2">
    <source>
        <dbReference type="ARBA" id="ARBA00004429"/>
    </source>
</evidence>
<evidence type="ECO:0000256" key="8">
    <source>
        <dbReference type="ARBA" id="ARBA00022692"/>
    </source>
</evidence>
<name>A0A6S6TAF7_9GAMM</name>
<dbReference type="PRINTS" id="PR01414">
    <property type="entry name" value="CCMBBIOGNSIS"/>
</dbReference>
<dbReference type="GO" id="GO:1903607">
    <property type="term" value="P:cytochrome c biosynthetic process"/>
    <property type="evidence" value="ECO:0007669"/>
    <property type="project" value="TreeGrafter"/>
</dbReference>
<sequence length="223" mass="23828">MIKVFFTVLSRDLLLAMRHKTDILTTLFFFVIVISLFPMSAGIEKNQLQVIAPSVVWVAALLASMLALERLFANDYADGTLEQMLLSPHPMSIIVLAKVSAHWLLTGLPLVLIAPLVGLQYHLPAEVTIVMMMSLLVGTPILSLLGAIGAALTLGLRGGGVLIALLVLPLYIPILIYGSGAVADGFLAQNNVQAYLMLLGGLFVLALVLTPWATASALRIASE</sequence>